<feature type="domain" description="2,4-diaminopentanoate dehydrogenase C-terminal" evidence="2">
    <location>
        <begin position="140"/>
        <end position="328"/>
    </location>
</feature>
<protein>
    <submittedName>
        <fullName evidence="3">Uncharacterized protein</fullName>
    </submittedName>
</protein>
<sequence>MINVIQIGLGPLGQQIGKYIADKNQVQTIAAVDISEDLKGQDFGQLSVGETSGVLIENSIEDALENLQKKPDVAILTTVSSVKKLESQIENIVKHGIPIVSTCEELSFPWTEHPELSDRIDAICKKNNVACLGTGVNPGFLMDYLPSVLSSVCKDIDSVVVERFQDATPRRIPFQKKIGAGLSLEAFKAKEQTGTLRHVGLKESVYFLAQCIGLKLDNVTEDLNPVLAEEDISVSSMDIKKGDARGVEQISHGYVDGTCKIKMHFKAAIGEPRSFDRVTIKGVPSFVSEIDRGINGDIATCAITVNSLKSILKATPGLHTMSTVSVPGYLN</sequence>
<dbReference type="RefSeq" id="WP_116184318.1">
    <property type="nucleotide sequence ID" value="NZ_QTJX01000002.1"/>
</dbReference>
<dbReference type="AlphaFoldDB" id="A0A371JQC1"/>
<proteinExistence type="predicted"/>
<dbReference type="Pfam" id="PF19328">
    <property type="entry name" value="DAP_DH_C"/>
    <property type="match status" value="1"/>
</dbReference>
<name>A0A371JQC1_9FLAO</name>
<evidence type="ECO:0000313" key="4">
    <source>
        <dbReference type="Proteomes" id="UP000261828"/>
    </source>
</evidence>
<dbReference type="SUPFAM" id="SSF51735">
    <property type="entry name" value="NAD(P)-binding Rossmann-fold domains"/>
    <property type="match status" value="1"/>
</dbReference>
<dbReference type="Gene3D" id="3.40.50.720">
    <property type="entry name" value="NAD(P)-binding Rossmann-like Domain"/>
    <property type="match status" value="1"/>
</dbReference>
<evidence type="ECO:0000259" key="1">
    <source>
        <dbReference type="Pfam" id="PF02629"/>
    </source>
</evidence>
<dbReference type="InterPro" id="IPR036291">
    <property type="entry name" value="NAD(P)-bd_dom_sf"/>
</dbReference>
<evidence type="ECO:0000259" key="2">
    <source>
        <dbReference type="Pfam" id="PF19328"/>
    </source>
</evidence>
<dbReference type="Pfam" id="PF02629">
    <property type="entry name" value="CoA_binding"/>
    <property type="match status" value="1"/>
</dbReference>
<dbReference type="InterPro" id="IPR003781">
    <property type="entry name" value="CoA-bd"/>
</dbReference>
<accession>A0A371JQC1</accession>
<feature type="domain" description="CoA-binding" evidence="1">
    <location>
        <begin position="2"/>
        <end position="100"/>
    </location>
</feature>
<organism evidence="3 4">
    <name type="scientific">Flagellimonas nanhaiensis</name>
    <dbReference type="NCBI Taxonomy" id="2292706"/>
    <lineage>
        <taxon>Bacteria</taxon>
        <taxon>Pseudomonadati</taxon>
        <taxon>Bacteroidota</taxon>
        <taxon>Flavobacteriia</taxon>
        <taxon>Flavobacteriales</taxon>
        <taxon>Flavobacteriaceae</taxon>
        <taxon>Flagellimonas</taxon>
    </lineage>
</organism>
<gene>
    <name evidence="3" type="ORF">DX873_10085</name>
</gene>
<dbReference type="Proteomes" id="UP000261828">
    <property type="component" value="Unassembled WGS sequence"/>
</dbReference>
<dbReference type="EMBL" id="QTJX01000002">
    <property type="protein sequence ID" value="RDY59705.1"/>
    <property type="molecule type" value="Genomic_DNA"/>
</dbReference>
<keyword evidence="4" id="KW-1185">Reference proteome</keyword>
<comment type="caution">
    <text evidence="3">The sequence shown here is derived from an EMBL/GenBank/DDBJ whole genome shotgun (WGS) entry which is preliminary data.</text>
</comment>
<dbReference type="OrthoDB" id="9767616at2"/>
<dbReference type="InterPro" id="IPR045760">
    <property type="entry name" value="DAP_DH_C"/>
</dbReference>
<evidence type="ECO:0000313" key="3">
    <source>
        <dbReference type="EMBL" id="RDY59705.1"/>
    </source>
</evidence>
<reference evidence="3 4" key="1">
    <citation type="submission" date="2018-08" db="EMBL/GenBank/DDBJ databases">
        <title>Muricauda nanhaiensis sp. nov., isolated from seawater of the South China Sea.</title>
        <authorList>
            <person name="Dang Y."/>
        </authorList>
    </citation>
    <scope>NUCLEOTIDE SEQUENCE [LARGE SCALE GENOMIC DNA]</scope>
    <source>
        <strain evidence="3 4">SM1704</strain>
    </source>
</reference>
<dbReference type="CDD" id="cd24146">
    <property type="entry name" value="nat-AmDH_N_like"/>
    <property type="match status" value="1"/>
</dbReference>